<dbReference type="InterPro" id="IPR016305">
    <property type="entry name" value="Mannose-6-P_Isomerase"/>
</dbReference>
<reference evidence="2 3" key="1">
    <citation type="submission" date="2022-01" db="EMBL/GenBank/DDBJ databases">
        <title>A chromosomal length assembly of Cordylochernes scorpioides.</title>
        <authorList>
            <person name="Zeh D."/>
            <person name="Zeh J."/>
        </authorList>
    </citation>
    <scope>NUCLEOTIDE SEQUENCE [LARGE SCALE GENOMIC DNA]</scope>
    <source>
        <strain evidence="2">IN4F17</strain>
        <tissue evidence="2">Whole Body</tissue>
    </source>
</reference>
<sequence length="354" mass="38968">MPCSLVDMASARGNSLSDVSQLWMGVHPSGPSVIRASGETLASYVERDPATLGAAVRHLYGSLPFLFKVLSVRQPLSIQAHPTKTYSRNESRHGAWKFHHLIVQEHAKILNQERPDLYPDPNHKPEIAIALTHFRALCGFRPYEEIVSFSTGGDHTGMGTAERDLVLELHGWYPGDIGCLAAFFLNQILLLPGQAIYLPPNVPHAYLQGATSRGKDGLSKPLVFDRYNPGSNPALGTFFLMKKKKCSNVPLQKSNPTSNCKTMWGHVADCVECMACSDNVVRAGLTPKHIDVPTLCGMLSYQCHPPAPFLPISDPTDPYLALYNPPIQDFAVYRISVGTPYLQTYSLSVQETIL</sequence>
<keyword evidence="2" id="KW-0413">Isomerase</keyword>
<feature type="domain" description="Phosphomannose isomerase type I catalytic" evidence="1">
    <location>
        <begin position="19"/>
        <end position="142"/>
    </location>
</feature>
<dbReference type="PIRSF" id="PIRSF001480">
    <property type="entry name" value="Mannose-6-phosphate_isomerase"/>
    <property type="match status" value="1"/>
</dbReference>
<dbReference type="PANTHER" id="PTHR10309">
    <property type="entry name" value="MANNOSE-6-PHOSPHATE ISOMERASE"/>
    <property type="match status" value="1"/>
</dbReference>
<dbReference type="CDD" id="cd07011">
    <property type="entry name" value="cupin_PMI_type_I_N"/>
    <property type="match status" value="1"/>
</dbReference>
<dbReference type="EMBL" id="CP092872">
    <property type="protein sequence ID" value="UYV72868.1"/>
    <property type="molecule type" value="Genomic_DNA"/>
</dbReference>
<dbReference type="Gene3D" id="2.60.120.10">
    <property type="entry name" value="Jelly Rolls"/>
    <property type="match status" value="1"/>
</dbReference>
<evidence type="ECO:0000259" key="1">
    <source>
        <dbReference type="Pfam" id="PF20511"/>
    </source>
</evidence>
<organism evidence="2 3">
    <name type="scientific">Cordylochernes scorpioides</name>
    <dbReference type="NCBI Taxonomy" id="51811"/>
    <lineage>
        <taxon>Eukaryota</taxon>
        <taxon>Metazoa</taxon>
        <taxon>Ecdysozoa</taxon>
        <taxon>Arthropoda</taxon>
        <taxon>Chelicerata</taxon>
        <taxon>Arachnida</taxon>
        <taxon>Pseudoscorpiones</taxon>
        <taxon>Cheliferoidea</taxon>
        <taxon>Chernetidae</taxon>
        <taxon>Cordylochernes</taxon>
    </lineage>
</organism>
<dbReference type="InterPro" id="IPR014710">
    <property type="entry name" value="RmlC-like_jellyroll"/>
</dbReference>
<dbReference type="InterPro" id="IPR018050">
    <property type="entry name" value="Pmannose_isomerase-type1_CS"/>
</dbReference>
<dbReference type="Pfam" id="PF20511">
    <property type="entry name" value="PMI_typeI_cat"/>
    <property type="match status" value="1"/>
</dbReference>
<keyword evidence="3" id="KW-1185">Reference proteome</keyword>
<dbReference type="PROSITE" id="PS00965">
    <property type="entry name" value="PMI_I_1"/>
    <property type="match status" value="1"/>
</dbReference>
<dbReference type="Proteomes" id="UP001235939">
    <property type="component" value="Chromosome 10"/>
</dbReference>
<evidence type="ECO:0000313" key="3">
    <source>
        <dbReference type="Proteomes" id="UP001235939"/>
    </source>
</evidence>
<dbReference type="InterPro" id="IPR011051">
    <property type="entry name" value="RmlC_Cupin_sf"/>
</dbReference>
<gene>
    <name evidence="2" type="ORF">LAZ67_10001036</name>
</gene>
<dbReference type="PANTHER" id="PTHR10309:SF0">
    <property type="entry name" value="MANNOSE-6-PHOSPHATE ISOMERASE"/>
    <property type="match status" value="1"/>
</dbReference>
<evidence type="ECO:0000313" key="2">
    <source>
        <dbReference type="EMBL" id="UYV72868.1"/>
    </source>
</evidence>
<dbReference type="SUPFAM" id="SSF51182">
    <property type="entry name" value="RmlC-like cupins"/>
    <property type="match status" value="2"/>
</dbReference>
<proteinExistence type="predicted"/>
<dbReference type="InterPro" id="IPR046457">
    <property type="entry name" value="PMI_typeI_cat"/>
</dbReference>
<dbReference type="PRINTS" id="PR00714">
    <property type="entry name" value="MAN6PISMRASE"/>
</dbReference>
<name>A0ABY6KYV8_9ARAC</name>
<protein>
    <submittedName>
        <fullName evidence="2">Isomerase</fullName>
    </submittedName>
</protein>
<dbReference type="GO" id="GO:0016853">
    <property type="term" value="F:isomerase activity"/>
    <property type="evidence" value="ECO:0007669"/>
    <property type="project" value="UniProtKB-KW"/>
</dbReference>
<accession>A0ABY6KYV8</accession>